<name>A0A0U5H7D4_9EURY</name>
<organism evidence="1 2">
    <name type="scientific">Halobacterium hubeiense</name>
    <dbReference type="NCBI Taxonomy" id="1407499"/>
    <lineage>
        <taxon>Archaea</taxon>
        <taxon>Methanobacteriati</taxon>
        <taxon>Methanobacteriota</taxon>
        <taxon>Stenosarchaea group</taxon>
        <taxon>Halobacteria</taxon>
        <taxon>Halobacteriales</taxon>
        <taxon>Halobacteriaceae</taxon>
        <taxon>Halobacterium</taxon>
    </lineage>
</organism>
<evidence type="ECO:0000313" key="2">
    <source>
        <dbReference type="Proteomes" id="UP000066737"/>
    </source>
</evidence>
<dbReference type="InterPro" id="IPR058893">
    <property type="entry name" value="RHH-containing"/>
</dbReference>
<protein>
    <submittedName>
        <fullName evidence="1">Uncharacterized protein</fullName>
    </submittedName>
</protein>
<dbReference type="OrthoDB" id="297731at2157"/>
<gene>
    <name evidence="1" type="ORF">HHUB_2648</name>
</gene>
<proteinExistence type="predicted"/>
<dbReference type="RefSeq" id="WP_059057079.1">
    <property type="nucleotide sequence ID" value="NZ_CEML01000001.1"/>
</dbReference>
<dbReference type="STRING" id="1407499.HHUB_2648"/>
<dbReference type="EMBL" id="LN831302">
    <property type="protein sequence ID" value="CQH57985.1"/>
    <property type="molecule type" value="Genomic_DNA"/>
</dbReference>
<evidence type="ECO:0000313" key="1">
    <source>
        <dbReference type="EMBL" id="CQH57985.1"/>
    </source>
</evidence>
<sequence length="104" mass="12034">MSLDDLETDVELAYDDLDDYAFLDRESRQELAMLGAALDADTDELLRRAIHLLFQSTTESGRLDFHLRSTYDVTYDEYLSGMTFDEMTGGTSVQQPDDDRRYQF</sequence>
<keyword evidence="2" id="KW-1185">Reference proteome</keyword>
<dbReference type="Proteomes" id="UP000066737">
    <property type="component" value="Chromosome I"/>
</dbReference>
<dbReference type="KEGG" id="hhb:Hhub_2648"/>
<dbReference type="Pfam" id="PF26048">
    <property type="entry name" value="RHH_11"/>
    <property type="match status" value="1"/>
</dbReference>
<dbReference type="AlphaFoldDB" id="A0A0U5H7D4"/>
<accession>A0A0U5H7D4</accession>
<dbReference type="GeneID" id="26659281"/>
<reference evidence="2" key="1">
    <citation type="journal article" date="2016" name="Environ. Microbiol.">
        <title>The complete genome of a viable archaeum isolated from 123-million-year-old rock salt.</title>
        <authorList>
            <person name="Jaakkola S.T."/>
            <person name="Pfeiffer F."/>
            <person name="Ravantti J.J."/>
            <person name="Guo Q."/>
            <person name="Liu Y."/>
            <person name="Chen X."/>
            <person name="Ma H."/>
            <person name="Yang C."/>
            <person name="Oksanen H.M."/>
            <person name="Bamford D.H."/>
        </authorList>
    </citation>
    <scope>NUCLEOTIDE SEQUENCE</scope>
    <source>
        <strain evidence="2">JI20-1</strain>
    </source>
</reference>